<sequence>MRLNSYIETKKIPKRNFFIVSSSLFSRIRTKFGLKSFL</sequence>
<gene>
    <name evidence="1" type="ORF">LEP1GSC038_2022</name>
</gene>
<proteinExistence type="predicted"/>
<evidence type="ECO:0000313" key="1">
    <source>
        <dbReference type="EMBL" id="EMM72685.1"/>
    </source>
</evidence>
<accession>M6FJU1</accession>
<evidence type="ECO:0000313" key="2">
    <source>
        <dbReference type="Proteomes" id="UP000012101"/>
    </source>
</evidence>
<name>M6FJU1_9LEPT</name>
<organism evidence="1 2">
    <name type="scientific">Leptospira weilii str. 2006001855</name>
    <dbReference type="NCBI Taxonomy" id="996804"/>
    <lineage>
        <taxon>Bacteria</taxon>
        <taxon>Pseudomonadati</taxon>
        <taxon>Spirochaetota</taxon>
        <taxon>Spirochaetia</taxon>
        <taxon>Leptospirales</taxon>
        <taxon>Leptospiraceae</taxon>
        <taxon>Leptospira</taxon>
    </lineage>
</organism>
<protein>
    <submittedName>
        <fullName evidence="1">Uncharacterized protein</fullName>
    </submittedName>
</protein>
<dbReference type="EMBL" id="AFJM02000037">
    <property type="protein sequence ID" value="EMM72685.1"/>
    <property type="molecule type" value="Genomic_DNA"/>
</dbReference>
<reference evidence="1 2" key="1">
    <citation type="submission" date="2013-01" db="EMBL/GenBank/DDBJ databases">
        <authorList>
            <person name="Harkins D.M."/>
            <person name="Durkin A.S."/>
            <person name="Brinkac L.M."/>
            <person name="Haft D.H."/>
            <person name="Selengut J.D."/>
            <person name="Sanka R."/>
            <person name="DePew J."/>
            <person name="Purushe J."/>
            <person name="Hospenthal D.R."/>
            <person name="Murray C.K."/>
            <person name="Pimentel G."/>
            <person name="Wasfy M."/>
            <person name="Vinetz J.M."/>
            <person name="Sutton G.G."/>
            <person name="Nierman W.C."/>
            <person name="Fouts D.E."/>
        </authorList>
    </citation>
    <scope>NUCLEOTIDE SEQUENCE [LARGE SCALE GENOMIC DNA]</scope>
    <source>
        <strain evidence="1 2">2006001855</strain>
    </source>
</reference>
<comment type="caution">
    <text evidence="1">The sequence shown here is derived from an EMBL/GenBank/DDBJ whole genome shotgun (WGS) entry which is preliminary data.</text>
</comment>
<dbReference type="Proteomes" id="UP000012101">
    <property type="component" value="Unassembled WGS sequence"/>
</dbReference>
<dbReference type="AlphaFoldDB" id="M6FJU1"/>